<evidence type="ECO:0000256" key="3">
    <source>
        <dbReference type="ARBA" id="ARBA00007164"/>
    </source>
</evidence>
<evidence type="ECO:0000313" key="18">
    <source>
        <dbReference type="Proteomes" id="UP000824159"/>
    </source>
</evidence>
<comment type="pathway">
    <text evidence="2">Cell wall biogenesis; peptidoglycan biosynthesis.</text>
</comment>
<dbReference type="SUPFAM" id="SSF56601">
    <property type="entry name" value="beta-lactamase/transpeptidase-like"/>
    <property type="match status" value="1"/>
</dbReference>
<keyword evidence="11" id="KW-0961">Cell wall biogenesis/degradation</keyword>
<dbReference type="SUPFAM" id="SSF69189">
    <property type="entry name" value="Penicillin-binding protein associated domain"/>
    <property type="match status" value="1"/>
</dbReference>
<evidence type="ECO:0000259" key="16">
    <source>
        <dbReference type="SMART" id="SM00936"/>
    </source>
</evidence>
<organism evidence="17 18">
    <name type="scientific">Candidatus Allocopromorpha excrementavium</name>
    <dbReference type="NCBI Taxonomy" id="2840741"/>
    <lineage>
        <taxon>Bacteria</taxon>
        <taxon>Bacillati</taxon>
        <taxon>Bacillota</taxon>
        <taxon>Clostridia</taxon>
        <taxon>Eubacteriales</taxon>
        <taxon>Eubacteriaceae</taxon>
        <taxon>Eubacteriaceae incertae sedis</taxon>
        <taxon>Candidatus Allocopromorpha</taxon>
    </lineage>
</organism>
<keyword evidence="8" id="KW-0378">Hydrolase</keyword>
<protein>
    <recommendedName>
        <fullName evidence="4">serine-type D-Ala-D-Ala carboxypeptidase</fullName>
        <ecNumber evidence="4">3.4.16.4</ecNumber>
    </recommendedName>
</protein>
<feature type="domain" description="Peptidase S11 D-Ala-D-Ala carboxypeptidase A C-terminal" evidence="16">
    <location>
        <begin position="312"/>
        <end position="402"/>
    </location>
</feature>
<evidence type="ECO:0000256" key="4">
    <source>
        <dbReference type="ARBA" id="ARBA00012448"/>
    </source>
</evidence>
<comment type="similarity">
    <text evidence="3 15">Belongs to the peptidase S11 family.</text>
</comment>
<reference evidence="17" key="2">
    <citation type="journal article" date="2021" name="PeerJ">
        <title>Extensive microbial diversity within the chicken gut microbiome revealed by metagenomics and culture.</title>
        <authorList>
            <person name="Gilroy R."/>
            <person name="Ravi A."/>
            <person name="Getino M."/>
            <person name="Pursley I."/>
            <person name="Horton D.L."/>
            <person name="Alikhan N.F."/>
            <person name="Baker D."/>
            <person name="Gharbi K."/>
            <person name="Hall N."/>
            <person name="Watson M."/>
            <person name="Adriaenssens E.M."/>
            <person name="Foster-Nyarko E."/>
            <person name="Jarju S."/>
            <person name="Secka A."/>
            <person name="Antonio M."/>
            <person name="Oren A."/>
            <person name="Chaudhuri R.R."/>
            <person name="La Ragione R."/>
            <person name="Hildebrand F."/>
            <person name="Pallen M.J."/>
        </authorList>
    </citation>
    <scope>NUCLEOTIDE SEQUENCE</scope>
    <source>
        <strain evidence="17">CHK176-22527</strain>
    </source>
</reference>
<comment type="function">
    <text evidence="1">Removes C-terminal D-alanyl residues from sugar-peptide cell wall precursors.</text>
</comment>
<evidence type="ECO:0000256" key="7">
    <source>
        <dbReference type="ARBA" id="ARBA00022729"/>
    </source>
</evidence>
<dbReference type="GO" id="GO:0006508">
    <property type="term" value="P:proteolysis"/>
    <property type="evidence" value="ECO:0007669"/>
    <property type="project" value="UniProtKB-KW"/>
</dbReference>
<dbReference type="SMART" id="SM00936">
    <property type="entry name" value="PBP5_C"/>
    <property type="match status" value="1"/>
</dbReference>
<dbReference type="EC" id="3.4.16.4" evidence="4"/>
<keyword evidence="9" id="KW-0133">Cell shape</keyword>
<dbReference type="Proteomes" id="UP000824159">
    <property type="component" value="Unassembled WGS sequence"/>
</dbReference>
<feature type="binding site" evidence="14">
    <location>
        <position position="262"/>
    </location>
    <ligand>
        <name>substrate</name>
    </ligand>
</feature>
<evidence type="ECO:0000256" key="8">
    <source>
        <dbReference type="ARBA" id="ARBA00022801"/>
    </source>
</evidence>
<dbReference type="Gene3D" id="2.60.410.10">
    <property type="entry name" value="D-Ala-D-Ala carboxypeptidase, C-terminal domain"/>
    <property type="match status" value="1"/>
</dbReference>
<evidence type="ECO:0000256" key="1">
    <source>
        <dbReference type="ARBA" id="ARBA00003217"/>
    </source>
</evidence>
<comment type="caution">
    <text evidence="17">The sequence shown here is derived from an EMBL/GenBank/DDBJ whole genome shotgun (WGS) entry which is preliminary data.</text>
</comment>
<dbReference type="InterPro" id="IPR015956">
    <property type="entry name" value="Peniciliin-bd_prot_C_sf"/>
</dbReference>
<dbReference type="GO" id="GO:0009252">
    <property type="term" value="P:peptidoglycan biosynthetic process"/>
    <property type="evidence" value="ECO:0007669"/>
    <property type="project" value="UniProtKB-KW"/>
</dbReference>
<reference evidence="17" key="1">
    <citation type="submission" date="2020-10" db="EMBL/GenBank/DDBJ databases">
        <authorList>
            <person name="Gilroy R."/>
        </authorList>
    </citation>
    <scope>NUCLEOTIDE SEQUENCE</scope>
    <source>
        <strain evidence="17">CHK176-22527</strain>
    </source>
</reference>
<dbReference type="PANTHER" id="PTHR21581">
    <property type="entry name" value="D-ALANYL-D-ALANINE CARBOXYPEPTIDASE"/>
    <property type="match status" value="1"/>
</dbReference>
<dbReference type="PRINTS" id="PR00725">
    <property type="entry name" value="DADACBPTASE1"/>
</dbReference>
<evidence type="ECO:0000256" key="13">
    <source>
        <dbReference type="PIRSR" id="PIRSR618044-1"/>
    </source>
</evidence>
<dbReference type="InterPro" id="IPR012338">
    <property type="entry name" value="Beta-lactam/transpept-like"/>
</dbReference>
<sequence>MKRKLRKHVKAICALLAAAAVLGGFMGVDKFNPEKRSLTIVEGPDSVTTAVEAQGDGETLDPGVSAKAAILIDGSSGKVIYEKESHKHLPPASVTKVMTLLLIMEGCDTGKISMDDEVVISENAAGMGGSQMYMEPGEKHTVEELVKGIIMVSANDACVAMAEHLCGSTDSFVREMNDKAMDMGLEDSHFVNTNGLPVAKHYSCAYDIGMISKELMEHEELKEWFTAWQDSIKVGLPGKEKDFTLTNTNKLIKNYSGAMGIKTGFTEDAGYCLAGAAERDGTRLIGVVLGCETSDIRFDEMSRMLDFGFANYETADIAEKGDTLYEASIPKADKTKVRAVAEDDIRLLVKKDSGEKIKKEVVMDKNIDLPIKKGDRLGTVIIYEDERKTAEYKIVSDRNVEKAGFGDIYIRMMKKLTN</sequence>
<evidence type="ECO:0000256" key="6">
    <source>
        <dbReference type="ARBA" id="ARBA00022670"/>
    </source>
</evidence>
<accession>A0A9D1KUW1</accession>
<evidence type="ECO:0000256" key="14">
    <source>
        <dbReference type="PIRSR" id="PIRSR618044-2"/>
    </source>
</evidence>
<keyword evidence="6" id="KW-0645">Protease</keyword>
<evidence type="ECO:0000256" key="12">
    <source>
        <dbReference type="ARBA" id="ARBA00034000"/>
    </source>
</evidence>
<dbReference type="GO" id="GO:0071555">
    <property type="term" value="P:cell wall organization"/>
    <property type="evidence" value="ECO:0007669"/>
    <property type="project" value="UniProtKB-KW"/>
</dbReference>
<comment type="catalytic activity">
    <reaction evidence="12">
        <text>Preferential cleavage: (Ac)2-L-Lys-D-Ala-|-D-Ala. Also transpeptidation of peptidyl-alanyl moieties that are N-acyl substituents of D-alanine.</text>
        <dbReference type="EC" id="3.4.16.4"/>
    </reaction>
</comment>
<dbReference type="Gene3D" id="3.40.710.10">
    <property type="entry name" value="DD-peptidase/beta-lactamase superfamily"/>
    <property type="match status" value="1"/>
</dbReference>
<feature type="active site" description="Proton acceptor" evidence="13">
    <location>
        <position position="96"/>
    </location>
</feature>
<keyword evidence="5 17" id="KW-0121">Carboxypeptidase</keyword>
<dbReference type="GO" id="GO:0008360">
    <property type="term" value="P:regulation of cell shape"/>
    <property type="evidence" value="ECO:0007669"/>
    <property type="project" value="UniProtKB-KW"/>
</dbReference>
<dbReference type="EMBL" id="DVLX01000047">
    <property type="protein sequence ID" value="HIT99452.1"/>
    <property type="molecule type" value="Genomic_DNA"/>
</dbReference>
<evidence type="ECO:0000256" key="15">
    <source>
        <dbReference type="RuleBase" id="RU004016"/>
    </source>
</evidence>
<feature type="active site" evidence="13">
    <location>
        <position position="153"/>
    </location>
</feature>
<dbReference type="Pfam" id="PF00768">
    <property type="entry name" value="Peptidase_S11"/>
    <property type="match status" value="1"/>
</dbReference>
<dbReference type="PANTHER" id="PTHR21581:SF6">
    <property type="entry name" value="TRAFFICKING PROTEIN PARTICLE COMPLEX SUBUNIT 12"/>
    <property type="match status" value="1"/>
</dbReference>
<dbReference type="InterPro" id="IPR018044">
    <property type="entry name" value="Peptidase_S11"/>
</dbReference>
<evidence type="ECO:0000256" key="9">
    <source>
        <dbReference type="ARBA" id="ARBA00022960"/>
    </source>
</evidence>
<dbReference type="InterPro" id="IPR001967">
    <property type="entry name" value="Peptidase_S11_N"/>
</dbReference>
<evidence type="ECO:0000256" key="2">
    <source>
        <dbReference type="ARBA" id="ARBA00004752"/>
    </source>
</evidence>
<keyword evidence="7" id="KW-0732">Signal</keyword>
<evidence type="ECO:0000256" key="5">
    <source>
        <dbReference type="ARBA" id="ARBA00022645"/>
    </source>
</evidence>
<keyword evidence="10" id="KW-0573">Peptidoglycan synthesis</keyword>
<dbReference type="AlphaFoldDB" id="A0A9D1KUW1"/>
<gene>
    <name evidence="17" type="ORF">IAD12_04275</name>
</gene>
<name>A0A9D1KUW1_9FIRM</name>
<dbReference type="InterPro" id="IPR012907">
    <property type="entry name" value="Peptidase_S11_C"/>
</dbReference>
<feature type="active site" description="Acyl-ester intermediate" evidence="13">
    <location>
        <position position="93"/>
    </location>
</feature>
<evidence type="ECO:0000256" key="10">
    <source>
        <dbReference type="ARBA" id="ARBA00022984"/>
    </source>
</evidence>
<proteinExistence type="inferred from homology"/>
<dbReference type="Pfam" id="PF07943">
    <property type="entry name" value="PBP5_C"/>
    <property type="match status" value="1"/>
</dbReference>
<dbReference type="InterPro" id="IPR037167">
    <property type="entry name" value="Peptidase_S11_C_sf"/>
</dbReference>
<evidence type="ECO:0000256" key="11">
    <source>
        <dbReference type="ARBA" id="ARBA00023316"/>
    </source>
</evidence>
<evidence type="ECO:0000313" key="17">
    <source>
        <dbReference type="EMBL" id="HIT99452.1"/>
    </source>
</evidence>
<dbReference type="GO" id="GO:0009002">
    <property type="term" value="F:serine-type D-Ala-D-Ala carboxypeptidase activity"/>
    <property type="evidence" value="ECO:0007669"/>
    <property type="project" value="UniProtKB-EC"/>
</dbReference>